<name>A0ACB6Z756_THEGA</name>
<sequence>MRRSKNDPKNTHIERLSRVTVQGRFPRHRRALQLGSRNILRHVFGLGEEKPSPLKGHGGEGEEDGPSDTGKDDYDHDGCPTPQHATQGPPSPPTNQEESHPSTVPTKGIIGSVAFDKTINDLDLAELGGWGTLYQRIQCPRDWDRSEERGKSGAHANVQRLVNMETPASGSTDSTYHSQAGQSPPPAPRYLPRAWQDAEETLSPVRSNTPIALTDGSDGVGKISVAALTFTASIS</sequence>
<gene>
    <name evidence="1" type="ORF">BDM02DRAFT_3131133</name>
</gene>
<accession>A0ACB6Z756</accession>
<keyword evidence="2" id="KW-1185">Reference proteome</keyword>
<comment type="caution">
    <text evidence="1">The sequence shown here is derived from an EMBL/GenBank/DDBJ whole genome shotgun (WGS) entry which is preliminary data.</text>
</comment>
<reference evidence="1" key="2">
    <citation type="journal article" date="2020" name="Nat. Commun.">
        <title>Large-scale genome sequencing of mycorrhizal fungi provides insights into the early evolution of symbiotic traits.</title>
        <authorList>
            <person name="Miyauchi S."/>
            <person name="Kiss E."/>
            <person name="Kuo A."/>
            <person name="Drula E."/>
            <person name="Kohler A."/>
            <person name="Sanchez-Garcia M."/>
            <person name="Morin E."/>
            <person name="Andreopoulos B."/>
            <person name="Barry K.W."/>
            <person name="Bonito G."/>
            <person name="Buee M."/>
            <person name="Carver A."/>
            <person name="Chen C."/>
            <person name="Cichocki N."/>
            <person name="Clum A."/>
            <person name="Culley D."/>
            <person name="Crous P.W."/>
            <person name="Fauchery L."/>
            <person name="Girlanda M."/>
            <person name="Hayes R.D."/>
            <person name="Keri Z."/>
            <person name="LaButti K."/>
            <person name="Lipzen A."/>
            <person name="Lombard V."/>
            <person name="Magnuson J."/>
            <person name="Maillard F."/>
            <person name="Murat C."/>
            <person name="Nolan M."/>
            <person name="Ohm R.A."/>
            <person name="Pangilinan J."/>
            <person name="Pereira M.F."/>
            <person name="Perotto S."/>
            <person name="Peter M."/>
            <person name="Pfister S."/>
            <person name="Riley R."/>
            <person name="Sitrit Y."/>
            <person name="Stielow J.B."/>
            <person name="Szollosi G."/>
            <person name="Zifcakova L."/>
            <person name="Stursova M."/>
            <person name="Spatafora J.W."/>
            <person name="Tedersoo L."/>
            <person name="Vaario L.M."/>
            <person name="Yamada A."/>
            <person name="Yan M."/>
            <person name="Wang P."/>
            <person name="Xu J."/>
            <person name="Bruns T."/>
            <person name="Baldrian P."/>
            <person name="Vilgalys R."/>
            <person name="Dunand C."/>
            <person name="Henrissat B."/>
            <person name="Grigoriev I.V."/>
            <person name="Hibbett D."/>
            <person name="Nagy L.G."/>
            <person name="Martin F.M."/>
        </authorList>
    </citation>
    <scope>NUCLEOTIDE SEQUENCE</scope>
    <source>
        <strain evidence="1">P2</strain>
    </source>
</reference>
<evidence type="ECO:0000313" key="1">
    <source>
        <dbReference type="EMBL" id="KAF9645374.1"/>
    </source>
</evidence>
<proteinExistence type="predicted"/>
<dbReference type="EMBL" id="MU118093">
    <property type="protein sequence ID" value="KAF9645374.1"/>
    <property type="molecule type" value="Genomic_DNA"/>
</dbReference>
<protein>
    <submittedName>
        <fullName evidence="1">Uncharacterized protein</fullName>
    </submittedName>
</protein>
<reference evidence="1" key="1">
    <citation type="submission" date="2019-10" db="EMBL/GenBank/DDBJ databases">
        <authorList>
            <consortium name="DOE Joint Genome Institute"/>
            <person name="Kuo A."/>
            <person name="Miyauchi S."/>
            <person name="Kiss E."/>
            <person name="Drula E."/>
            <person name="Kohler A."/>
            <person name="Sanchez-Garcia M."/>
            <person name="Andreopoulos B."/>
            <person name="Barry K.W."/>
            <person name="Bonito G."/>
            <person name="Buee M."/>
            <person name="Carver A."/>
            <person name="Chen C."/>
            <person name="Cichocki N."/>
            <person name="Clum A."/>
            <person name="Culley D."/>
            <person name="Crous P.W."/>
            <person name="Fauchery L."/>
            <person name="Girlanda M."/>
            <person name="Hayes R."/>
            <person name="Keri Z."/>
            <person name="Labutti K."/>
            <person name="Lipzen A."/>
            <person name="Lombard V."/>
            <person name="Magnuson J."/>
            <person name="Maillard F."/>
            <person name="Morin E."/>
            <person name="Murat C."/>
            <person name="Nolan M."/>
            <person name="Ohm R."/>
            <person name="Pangilinan J."/>
            <person name="Pereira M."/>
            <person name="Perotto S."/>
            <person name="Peter M."/>
            <person name="Riley R."/>
            <person name="Sitrit Y."/>
            <person name="Stielow B."/>
            <person name="Szollosi G."/>
            <person name="Zifcakova L."/>
            <person name="Stursova M."/>
            <person name="Spatafora J.W."/>
            <person name="Tedersoo L."/>
            <person name="Vaario L.-M."/>
            <person name="Yamada A."/>
            <person name="Yan M."/>
            <person name="Wang P."/>
            <person name="Xu J."/>
            <person name="Bruns T."/>
            <person name="Baldrian P."/>
            <person name="Vilgalys R."/>
            <person name="Henrissat B."/>
            <person name="Grigoriev I.V."/>
            <person name="Hibbett D."/>
            <person name="Nagy L.G."/>
            <person name="Martin F.M."/>
        </authorList>
    </citation>
    <scope>NUCLEOTIDE SEQUENCE</scope>
    <source>
        <strain evidence="1">P2</strain>
    </source>
</reference>
<dbReference type="Proteomes" id="UP000886501">
    <property type="component" value="Unassembled WGS sequence"/>
</dbReference>
<evidence type="ECO:0000313" key="2">
    <source>
        <dbReference type="Proteomes" id="UP000886501"/>
    </source>
</evidence>
<organism evidence="1 2">
    <name type="scientific">Thelephora ganbajun</name>
    <name type="common">Ganba fungus</name>
    <dbReference type="NCBI Taxonomy" id="370292"/>
    <lineage>
        <taxon>Eukaryota</taxon>
        <taxon>Fungi</taxon>
        <taxon>Dikarya</taxon>
        <taxon>Basidiomycota</taxon>
        <taxon>Agaricomycotina</taxon>
        <taxon>Agaricomycetes</taxon>
        <taxon>Thelephorales</taxon>
        <taxon>Thelephoraceae</taxon>
        <taxon>Thelephora</taxon>
    </lineage>
</organism>